<proteinExistence type="predicted"/>
<evidence type="ECO:0000259" key="1">
    <source>
        <dbReference type="Pfam" id="PF12697"/>
    </source>
</evidence>
<dbReference type="EMBL" id="AP008231">
    <property type="protein sequence ID" value="BAD78708.1"/>
    <property type="molecule type" value="Genomic_DNA"/>
</dbReference>
<dbReference type="eggNOG" id="COG2267">
    <property type="taxonomic scope" value="Bacteria"/>
</dbReference>
<protein>
    <recommendedName>
        <fullName evidence="1">AB hydrolase-1 domain-containing protein</fullName>
    </recommendedName>
</protein>
<dbReference type="KEGG" id="syc:syc0518_d"/>
<name>A0A0H3K3L6_SYNP6</name>
<dbReference type="InterPro" id="IPR000639">
    <property type="entry name" value="Epox_hydrolase-like"/>
</dbReference>
<dbReference type="InterPro" id="IPR000073">
    <property type="entry name" value="AB_hydrolase_1"/>
</dbReference>
<dbReference type="PANTHER" id="PTHR46438">
    <property type="entry name" value="ALPHA/BETA-HYDROLASES SUPERFAMILY PROTEIN"/>
    <property type="match status" value="1"/>
</dbReference>
<dbReference type="Gene3D" id="3.40.50.1820">
    <property type="entry name" value="alpha/beta hydrolase"/>
    <property type="match status" value="1"/>
</dbReference>
<dbReference type="Pfam" id="PF12697">
    <property type="entry name" value="Abhydrolase_6"/>
    <property type="match status" value="1"/>
</dbReference>
<reference evidence="2 3" key="1">
    <citation type="journal article" date="2007" name="Photosyn. Res.">
        <title>Complete nucleotide sequence of the freshwater unicellular cyanobacterium Synechococcus elongatus PCC 6301 chromosome: gene content and organization.</title>
        <authorList>
            <person name="Sugita C."/>
            <person name="Ogata K."/>
            <person name="Shikata M."/>
            <person name="Jikuya H."/>
            <person name="Takano J."/>
            <person name="Furumichi M."/>
            <person name="Kanehisa M."/>
            <person name="Omata T."/>
            <person name="Sugiura M."/>
            <person name="Sugita M."/>
        </authorList>
    </citation>
    <scope>NUCLEOTIDE SEQUENCE [LARGE SCALE GENOMIC DNA]</scope>
    <source>
        <strain evidence="3">ATCC 27144 / PCC 6301 / SAUG 1402/1</strain>
    </source>
</reference>
<feature type="domain" description="AB hydrolase-1" evidence="1">
    <location>
        <begin position="55"/>
        <end position="304"/>
    </location>
</feature>
<dbReference type="GeneID" id="72429881"/>
<dbReference type="Proteomes" id="UP000001175">
    <property type="component" value="Chromosome"/>
</dbReference>
<sequence length="318" mass="35459">MEALRSQGRESASECESTFRDQDCMTVAMAAAIAQDWQWQGHKIRWTVAGEGQPLILLHGFGANLGHWRKNIPAIAAGGYRVYALDLLGFGASDKPDRDYSLDLWAELVNDFWTTHIQQPAWVVGNSIGALLSLMLLVDQPDRWRGGVLLNCAGGLNHRPEEMIWPLGWVMSSFAKVVNTPKIGPFLFNQVRQRFRIRQTLRQVYGNRNAVTEELVDLLYGPSCDPGAYEVFAAILRSPAGPSPQELLPQLQRPLLVIWGEADPWTPVSASKIFQTADSEAVIEYLTLPATGHCPHDERPELVNPLILNWLDRQAIAA</sequence>
<dbReference type="SMR" id="A0A0H3K3L6"/>
<evidence type="ECO:0000313" key="3">
    <source>
        <dbReference type="Proteomes" id="UP000001175"/>
    </source>
</evidence>
<dbReference type="SUPFAM" id="SSF53474">
    <property type="entry name" value="alpha/beta-Hydrolases"/>
    <property type="match status" value="1"/>
</dbReference>
<dbReference type="AlphaFoldDB" id="A0A0H3K3L6"/>
<dbReference type="RefSeq" id="WP_011242830.1">
    <property type="nucleotide sequence ID" value="NC_006576.1"/>
</dbReference>
<dbReference type="PRINTS" id="PR00412">
    <property type="entry name" value="EPOXHYDRLASE"/>
</dbReference>
<dbReference type="PANTHER" id="PTHR46438:SF2">
    <property type="entry name" value="ALPHA_BETA-HYDROLASES SUPERFAMILY PROTEIN"/>
    <property type="match status" value="1"/>
</dbReference>
<evidence type="ECO:0000313" key="2">
    <source>
        <dbReference type="EMBL" id="BAD78708.1"/>
    </source>
</evidence>
<dbReference type="GO" id="GO:0003824">
    <property type="term" value="F:catalytic activity"/>
    <property type="evidence" value="ECO:0007669"/>
    <property type="project" value="InterPro"/>
</dbReference>
<dbReference type="InterPro" id="IPR029058">
    <property type="entry name" value="AB_hydrolase_fold"/>
</dbReference>
<dbReference type="PRINTS" id="PR00111">
    <property type="entry name" value="ABHYDROLASE"/>
</dbReference>
<accession>A0A0H3K3L6</accession>
<gene>
    <name evidence="2" type="ordered locus">syc0518_d</name>
</gene>
<organism evidence="2 3">
    <name type="scientific">Synechococcus sp. (strain ATCC 27144 / PCC 6301 / SAUG 1402/1)</name>
    <name type="common">Anacystis nidulans</name>
    <dbReference type="NCBI Taxonomy" id="269084"/>
    <lineage>
        <taxon>Bacteria</taxon>
        <taxon>Bacillati</taxon>
        <taxon>Cyanobacteriota</taxon>
        <taxon>Cyanophyceae</taxon>
        <taxon>Synechococcales</taxon>
        <taxon>Synechococcaceae</taxon>
        <taxon>Synechococcus</taxon>
    </lineage>
</organism>